<evidence type="ECO:0000256" key="1">
    <source>
        <dbReference type="ARBA" id="ARBA00004585"/>
    </source>
</evidence>
<dbReference type="KEGG" id="goe:100909055"/>
<evidence type="ECO:0000313" key="12">
    <source>
        <dbReference type="Proteomes" id="UP000694867"/>
    </source>
</evidence>
<evidence type="ECO:0000256" key="7">
    <source>
        <dbReference type="ARBA" id="ARBA00023136"/>
    </source>
</evidence>
<dbReference type="RefSeq" id="XP_003738714.1">
    <property type="nucleotide sequence ID" value="XM_003738666.2"/>
</dbReference>
<feature type="repeat" description="Solcar" evidence="9">
    <location>
        <begin position="40"/>
        <end position="125"/>
    </location>
</feature>
<dbReference type="GO" id="GO:0051724">
    <property type="term" value="F:NAD transmembrane transporter activity"/>
    <property type="evidence" value="ECO:0007669"/>
    <property type="project" value="TreeGrafter"/>
</dbReference>
<dbReference type="GO" id="GO:0015217">
    <property type="term" value="F:ADP transmembrane transporter activity"/>
    <property type="evidence" value="ECO:0007669"/>
    <property type="project" value="TreeGrafter"/>
</dbReference>
<feature type="transmembrane region" description="Helical" evidence="11">
    <location>
        <begin position="96"/>
        <end position="116"/>
    </location>
</feature>
<dbReference type="GO" id="GO:0080122">
    <property type="term" value="F:AMP transmembrane transporter activity"/>
    <property type="evidence" value="ECO:0007669"/>
    <property type="project" value="TreeGrafter"/>
</dbReference>
<feature type="transmembrane region" description="Helical" evidence="11">
    <location>
        <begin position="269"/>
        <end position="289"/>
    </location>
</feature>
<dbReference type="InterPro" id="IPR018108">
    <property type="entry name" value="MCP_transmembrane"/>
</dbReference>
<dbReference type="GO" id="GO:0005778">
    <property type="term" value="C:peroxisomal membrane"/>
    <property type="evidence" value="ECO:0007669"/>
    <property type="project" value="UniProtKB-SubCell"/>
</dbReference>
<dbReference type="AlphaFoldDB" id="A0AAJ6QNQ8"/>
<dbReference type="Proteomes" id="UP000694867">
    <property type="component" value="Unplaced"/>
</dbReference>
<dbReference type="PANTHER" id="PTHR45939:SF5">
    <property type="entry name" value="PEROXISOMAL MEMBRANE PROTEIN PMP34"/>
    <property type="match status" value="1"/>
</dbReference>
<evidence type="ECO:0000256" key="9">
    <source>
        <dbReference type="PROSITE-ProRule" id="PRU00282"/>
    </source>
</evidence>
<gene>
    <name evidence="13" type="primary">LOC100909055</name>
</gene>
<dbReference type="Pfam" id="PF00153">
    <property type="entry name" value="Mito_carr"/>
    <property type="match status" value="3"/>
</dbReference>
<dbReference type="CTD" id="38532"/>
<evidence type="ECO:0000256" key="4">
    <source>
        <dbReference type="ARBA" id="ARBA00022692"/>
    </source>
</evidence>
<dbReference type="GO" id="GO:0044610">
    <property type="term" value="F:FMN transmembrane transporter activity"/>
    <property type="evidence" value="ECO:0007669"/>
    <property type="project" value="TreeGrafter"/>
</dbReference>
<protein>
    <submittedName>
        <fullName evidence="13">Peroxisomal membrane protein PMP34</fullName>
    </submittedName>
</protein>
<feature type="repeat" description="Solcar" evidence="9">
    <location>
        <begin position="230"/>
        <end position="313"/>
    </location>
</feature>
<feature type="transmembrane region" description="Helical" evidence="11">
    <location>
        <begin position="136"/>
        <end position="156"/>
    </location>
</feature>
<keyword evidence="3 10" id="KW-0813">Transport</keyword>
<keyword evidence="4 9" id="KW-0812">Transmembrane</keyword>
<keyword evidence="8" id="KW-0576">Peroxisome</keyword>
<keyword evidence="7 9" id="KW-0472">Membrane</keyword>
<feature type="repeat" description="Solcar" evidence="9">
    <location>
        <begin position="130"/>
        <end position="222"/>
    </location>
</feature>
<evidence type="ECO:0000313" key="13">
    <source>
        <dbReference type="RefSeq" id="XP_003738714.1"/>
    </source>
</evidence>
<dbReference type="GeneID" id="100909055"/>
<dbReference type="SUPFAM" id="SSF103506">
    <property type="entry name" value="Mitochondrial carrier"/>
    <property type="match status" value="1"/>
</dbReference>
<comment type="subcellular location">
    <subcellularLocation>
        <location evidence="1">Peroxisome membrane</location>
        <topology evidence="1">Multi-pass membrane protein</topology>
    </subcellularLocation>
</comment>
<organism evidence="12 13">
    <name type="scientific">Galendromus occidentalis</name>
    <name type="common">western predatory mite</name>
    <dbReference type="NCBI Taxonomy" id="34638"/>
    <lineage>
        <taxon>Eukaryota</taxon>
        <taxon>Metazoa</taxon>
        <taxon>Ecdysozoa</taxon>
        <taxon>Arthropoda</taxon>
        <taxon>Chelicerata</taxon>
        <taxon>Arachnida</taxon>
        <taxon>Acari</taxon>
        <taxon>Parasitiformes</taxon>
        <taxon>Mesostigmata</taxon>
        <taxon>Gamasina</taxon>
        <taxon>Phytoseioidea</taxon>
        <taxon>Phytoseiidae</taxon>
        <taxon>Typhlodrominae</taxon>
        <taxon>Galendromus</taxon>
    </lineage>
</organism>
<feature type="transmembrane region" description="Helical" evidence="11">
    <location>
        <begin position="301"/>
        <end position="320"/>
    </location>
</feature>
<keyword evidence="12" id="KW-1185">Reference proteome</keyword>
<evidence type="ECO:0000256" key="6">
    <source>
        <dbReference type="ARBA" id="ARBA00022989"/>
    </source>
</evidence>
<evidence type="ECO:0000256" key="5">
    <source>
        <dbReference type="ARBA" id="ARBA00022737"/>
    </source>
</evidence>
<comment type="similarity">
    <text evidence="2 10">Belongs to the mitochondrial carrier (TC 2.A.29) family.</text>
</comment>
<proteinExistence type="inferred from homology"/>
<name>A0AAJ6QNQ8_9ACAR</name>
<reference evidence="13" key="1">
    <citation type="submission" date="2025-08" db="UniProtKB">
        <authorList>
            <consortium name="RefSeq"/>
        </authorList>
    </citation>
    <scope>IDENTIFICATION</scope>
</reference>
<sequence>MTLSAHELVDRLQNTSGFKILYTYISMALSKVLMEKLFTYDSLVHAVSGAVGASVAMSVLYPLDTIRSRLQIEEGDVSKSTADMFQQIMDEEGVQGLYRGLTPVLQSLICSNFVYFYSFHGLRAVFNMNNSAGRDLALAAVAGTINVLATTPMWVVNTRMKVNGARHGPRNLRCDYRSIWEGLVDIARNEGLSALWSSTLPSLILVSNPSIQFMVYEALKRRCVYLRIPLSSGTVFTIGAVSKCVATVLTYPIQLAQSKMRYSNDNRTMISVLIYVARNFGVAGLFKGLESKLLQTVSTTALMFMVYEKIAEIVFALLKAEGELQRAKK</sequence>
<keyword evidence="5" id="KW-0677">Repeat</keyword>
<evidence type="ECO:0000256" key="10">
    <source>
        <dbReference type="RuleBase" id="RU000488"/>
    </source>
</evidence>
<evidence type="ECO:0000256" key="11">
    <source>
        <dbReference type="SAM" id="Phobius"/>
    </source>
</evidence>
<dbReference type="InterPro" id="IPR023395">
    <property type="entry name" value="MCP_dom_sf"/>
</dbReference>
<dbReference type="GO" id="GO:0005347">
    <property type="term" value="F:ATP transmembrane transporter activity"/>
    <property type="evidence" value="ECO:0007669"/>
    <property type="project" value="TreeGrafter"/>
</dbReference>
<dbReference type="InterPro" id="IPR052217">
    <property type="entry name" value="Mito/Peroxisomal_Carrier"/>
</dbReference>
<evidence type="ECO:0000256" key="3">
    <source>
        <dbReference type="ARBA" id="ARBA00022448"/>
    </source>
</evidence>
<keyword evidence="6 11" id="KW-1133">Transmembrane helix</keyword>
<evidence type="ECO:0000256" key="8">
    <source>
        <dbReference type="ARBA" id="ARBA00023140"/>
    </source>
</evidence>
<dbReference type="GO" id="GO:0015228">
    <property type="term" value="F:coenzyme A transmembrane transporter activity"/>
    <property type="evidence" value="ECO:0007669"/>
    <property type="project" value="TreeGrafter"/>
</dbReference>
<dbReference type="Gene3D" id="1.50.40.10">
    <property type="entry name" value="Mitochondrial carrier domain"/>
    <property type="match status" value="1"/>
</dbReference>
<accession>A0AAJ6QNQ8</accession>
<dbReference type="PROSITE" id="PS50920">
    <property type="entry name" value="SOLCAR"/>
    <property type="match status" value="3"/>
</dbReference>
<feature type="transmembrane region" description="Helical" evidence="11">
    <location>
        <begin position="43"/>
        <end position="63"/>
    </location>
</feature>
<dbReference type="PANTHER" id="PTHR45939">
    <property type="entry name" value="PEROXISOMAL MEMBRANE PROTEIN PMP34-RELATED"/>
    <property type="match status" value="1"/>
</dbReference>
<dbReference type="GO" id="GO:0015230">
    <property type="term" value="F:FAD transmembrane transporter activity"/>
    <property type="evidence" value="ECO:0007669"/>
    <property type="project" value="TreeGrafter"/>
</dbReference>
<evidence type="ECO:0000256" key="2">
    <source>
        <dbReference type="ARBA" id="ARBA00006375"/>
    </source>
</evidence>